<dbReference type="RefSeq" id="WP_093844132.1">
    <property type="nucleotide sequence ID" value="NZ_FPAB01000009.1"/>
</dbReference>
<sequence>MPERHSEAEFAEKLRRAAEVEAGAGAAEPGPVPVDDLIRRGRALRFRRRAAVVGSAGAVGVLAVVLAAGPLWWPGGGAPGDERVPPAATGGASPAPSARDGAGGPPVEVEPYERVVISDTLVLALLPEGRQNFLLSSPEHFEENLEIAAGLEGDNIRPDSVSAGYDFDTDPLVYGAWRLEGTPSRIVVVPEDGDEEYPATLVMLTGEPGWGVYYLDAASIPSLAGGFRVVAYDADGEVFADLPVAMPW</sequence>
<keyword evidence="2" id="KW-1133">Transmembrane helix</keyword>
<dbReference type="STRING" id="1176198.SAMN05444716_10929"/>
<keyword evidence="4" id="KW-1185">Reference proteome</keyword>
<evidence type="ECO:0000256" key="2">
    <source>
        <dbReference type="SAM" id="Phobius"/>
    </source>
</evidence>
<dbReference type="Proteomes" id="UP000198873">
    <property type="component" value="Unassembled WGS sequence"/>
</dbReference>
<name>A0A1I6VMY4_9ACTN</name>
<evidence type="ECO:0000313" key="4">
    <source>
        <dbReference type="Proteomes" id="UP000198873"/>
    </source>
</evidence>
<evidence type="ECO:0000256" key="1">
    <source>
        <dbReference type="SAM" id="MobiDB-lite"/>
    </source>
</evidence>
<keyword evidence="2" id="KW-0812">Transmembrane</keyword>
<dbReference type="AlphaFoldDB" id="A0A1I6VMY4"/>
<proteinExistence type="predicted"/>
<feature type="region of interest" description="Disordered" evidence="1">
    <location>
        <begin position="77"/>
        <end position="107"/>
    </location>
</feature>
<feature type="transmembrane region" description="Helical" evidence="2">
    <location>
        <begin position="50"/>
        <end position="73"/>
    </location>
</feature>
<reference evidence="4" key="1">
    <citation type="submission" date="2016-10" db="EMBL/GenBank/DDBJ databases">
        <authorList>
            <person name="Varghese N."/>
            <person name="Submissions S."/>
        </authorList>
    </citation>
    <scope>NUCLEOTIDE SEQUENCE [LARGE SCALE GENOMIC DNA]</scope>
    <source>
        <strain evidence="4">CGMCC 4.7047</strain>
    </source>
</reference>
<organism evidence="3 4">
    <name type="scientific">Streptomyces harbinensis</name>
    <dbReference type="NCBI Taxonomy" id="1176198"/>
    <lineage>
        <taxon>Bacteria</taxon>
        <taxon>Bacillati</taxon>
        <taxon>Actinomycetota</taxon>
        <taxon>Actinomycetes</taxon>
        <taxon>Kitasatosporales</taxon>
        <taxon>Streptomycetaceae</taxon>
        <taxon>Streptomyces</taxon>
    </lineage>
</organism>
<evidence type="ECO:0000313" key="3">
    <source>
        <dbReference type="EMBL" id="SFT15070.1"/>
    </source>
</evidence>
<accession>A0A1I6VMY4</accession>
<gene>
    <name evidence="3" type="ORF">SAMN05444716_10929</name>
</gene>
<keyword evidence="2" id="KW-0472">Membrane</keyword>
<dbReference type="EMBL" id="FPAB01000009">
    <property type="protein sequence ID" value="SFT15070.1"/>
    <property type="molecule type" value="Genomic_DNA"/>
</dbReference>
<protein>
    <submittedName>
        <fullName evidence="3">Uncharacterized protein</fullName>
    </submittedName>
</protein>
<feature type="compositionally biased region" description="Low complexity" evidence="1">
    <location>
        <begin position="85"/>
        <end position="98"/>
    </location>
</feature>